<dbReference type="Gene3D" id="3.40.630.30">
    <property type="match status" value="1"/>
</dbReference>
<feature type="domain" description="N-acetyltransferase" evidence="3">
    <location>
        <begin position="389"/>
        <end position="542"/>
    </location>
</feature>
<keyword evidence="2" id="KW-0012">Acyltransferase</keyword>
<dbReference type="SUPFAM" id="SSF55729">
    <property type="entry name" value="Acyl-CoA N-acyltransferases (Nat)"/>
    <property type="match status" value="1"/>
</dbReference>
<dbReference type="CDD" id="cd05403">
    <property type="entry name" value="NT_KNTase_like"/>
    <property type="match status" value="1"/>
</dbReference>
<dbReference type="PANTHER" id="PTHR43800:SF1">
    <property type="entry name" value="PEPTIDYL-LYSINE N-ACETYLTRANSFERASE YJAB"/>
    <property type="match status" value="1"/>
</dbReference>
<evidence type="ECO:0000313" key="4">
    <source>
        <dbReference type="EMBL" id="GAA4876008.1"/>
    </source>
</evidence>
<protein>
    <recommendedName>
        <fullName evidence="3">N-acetyltransferase domain-containing protein</fullName>
    </recommendedName>
</protein>
<dbReference type="Pfam" id="PF00583">
    <property type="entry name" value="Acetyltransf_1"/>
    <property type="match status" value="1"/>
</dbReference>
<dbReference type="EMBL" id="BAABIS010000001">
    <property type="protein sequence ID" value="GAA4876008.1"/>
    <property type="molecule type" value="Genomic_DNA"/>
</dbReference>
<dbReference type="CDD" id="cd04301">
    <property type="entry name" value="NAT_SF"/>
    <property type="match status" value="1"/>
</dbReference>
<dbReference type="PROSITE" id="PS51186">
    <property type="entry name" value="GNAT"/>
    <property type="match status" value="1"/>
</dbReference>
<dbReference type="PANTHER" id="PTHR43800">
    <property type="entry name" value="PEPTIDYL-LYSINE N-ACETYLTRANSFERASE YJAB"/>
    <property type="match status" value="1"/>
</dbReference>
<keyword evidence="5" id="KW-1185">Reference proteome</keyword>
<name>A0ABP9EGE1_9ACTN</name>
<evidence type="ECO:0000313" key="5">
    <source>
        <dbReference type="Proteomes" id="UP001501752"/>
    </source>
</evidence>
<proteinExistence type="predicted"/>
<accession>A0ABP9EGE1</accession>
<evidence type="ECO:0000256" key="2">
    <source>
        <dbReference type="ARBA" id="ARBA00023315"/>
    </source>
</evidence>
<sequence>MDHLAALLGRRLDRVTDGPEGLLLHFDGLPPLRPEAVDHRLVLSPATPAPSATSIPGHPLAAFLGERVTGVRPVRRRSTGREVGGELRFPSGAVRLLAATDGLRCEAEPFATAPDLVTAAGPGLDEHGFFVREGSLRRVQPGYAPVVAAARERVAAAFGPERLHSAYLYGSIPRGAAVPGVSDLDLLIALHGEPTPADRQRADALEAELDAAFPQLNGAGVLLFGAAGLLSERERYDLGWFLACLCTPLLGPDLAEHLPRYRPTSLLARETNGDLALALPGWRERLAGADGAGLAALGRGASRRLVRTGLTLVMDRWGGWTSDLEASAAVIGHYYPGRADQFALAARTARTPAATDRAEMAVLIEDLAPWLAAEYESVHGRKAPRPRPAPVREATPADLPLLQDVERAAGRPFRDLDMAAIADDEPFTLTELGRYQRAGLAWVAVDPDDPDGRPVAYLVAEPADGALHIEQVSVHPDHARRGIGRVLIEHAAARATALGLPALTLTTFAEVPWNAPYYRRCGFRVLDEAALGPDLRRIRAAERAHGLDRWPRVTMRRALESPGGAHRERS</sequence>
<evidence type="ECO:0000259" key="3">
    <source>
        <dbReference type="PROSITE" id="PS51186"/>
    </source>
</evidence>
<gene>
    <name evidence="4" type="ORF">GCM10023235_64420</name>
</gene>
<organism evidence="4 5">
    <name type="scientific">Kitasatospora terrestris</name>
    <dbReference type="NCBI Taxonomy" id="258051"/>
    <lineage>
        <taxon>Bacteria</taxon>
        <taxon>Bacillati</taxon>
        <taxon>Actinomycetota</taxon>
        <taxon>Actinomycetes</taxon>
        <taxon>Kitasatosporales</taxon>
        <taxon>Streptomycetaceae</taxon>
        <taxon>Kitasatospora</taxon>
    </lineage>
</organism>
<comment type="caution">
    <text evidence="4">The sequence shown here is derived from an EMBL/GenBank/DDBJ whole genome shotgun (WGS) entry which is preliminary data.</text>
</comment>
<dbReference type="InterPro" id="IPR000182">
    <property type="entry name" value="GNAT_dom"/>
</dbReference>
<dbReference type="Proteomes" id="UP001501752">
    <property type="component" value="Unassembled WGS sequence"/>
</dbReference>
<dbReference type="InterPro" id="IPR043519">
    <property type="entry name" value="NT_sf"/>
</dbReference>
<dbReference type="InterPro" id="IPR016181">
    <property type="entry name" value="Acyl_CoA_acyltransferase"/>
</dbReference>
<reference evidence="5" key="1">
    <citation type="journal article" date="2019" name="Int. J. Syst. Evol. Microbiol.">
        <title>The Global Catalogue of Microorganisms (GCM) 10K type strain sequencing project: providing services to taxonomists for standard genome sequencing and annotation.</title>
        <authorList>
            <consortium name="The Broad Institute Genomics Platform"/>
            <consortium name="The Broad Institute Genome Sequencing Center for Infectious Disease"/>
            <person name="Wu L."/>
            <person name="Ma J."/>
        </authorList>
    </citation>
    <scope>NUCLEOTIDE SEQUENCE [LARGE SCALE GENOMIC DNA]</scope>
    <source>
        <strain evidence="5">JCM 13006</strain>
    </source>
</reference>
<dbReference type="SUPFAM" id="SSF81301">
    <property type="entry name" value="Nucleotidyltransferase"/>
    <property type="match status" value="1"/>
</dbReference>
<keyword evidence="1" id="KW-0808">Transferase</keyword>
<evidence type="ECO:0000256" key="1">
    <source>
        <dbReference type="ARBA" id="ARBA00022679"/>
    </source>
</evidence>